<keyword evidence="7" id="KW-1185">Reference proteome</keyword>
<dbReference type="Pfam" id="PF13411">
    <property type="entry name" value="MerR_1"/>
    <property type="match status" value="1"/>
</dbReference>
<evidence type="ECO:0000313" key="7">
    <source>
        <dbReference type="Proteomes" id="UP001597244"/>
    </source>
</evidence>
<protein>
    <submittedName>
        <fullName evidence="6">MerR family transcriptional regulator</fullName>
    </submittedName>
</protein>
<evidence type="ECO:0000259" key="5">
    <source>
        <dbReference type="PROSITE" id="PS50937"/>
    </source>
</evidence>
<dbReference type="PRINTS" id="PR00040">
    <property type="entry name" value="HTHMERR"/>
</dbReference>
<proteinExistence type="predicted"/>
<dbReference type="EMBL" id="JBHTOF010000019">
    <property type="protein sequence ID" value="MFD1464797.1"/>
    <property type="molecule type" value="Genomic_DNA"/>
</dbReference>
<keyword evidence="2" id="KW-0805">Transcription regulation</keyword>
<name>A0ABW4DJE5_9LACO</name>
<dbReference type="PANTHER" id="PTHR30204:SF69">
    <property type="entry name" value="MERR-FAMILY TRANSCRIPTIONAL REGULATOR"/>
    <property type="match status" value="1"/>
</dbReference>
<organism evidence="6 7">
    <name type="scientific">Lapidilactobacillus mulanensis</name>
    <dbReference type="NCBI Taxonomy" id="2485999"/>
    <lineage>
        <taxon>Bacteria</taxon>
        <taxon>Bacillati</taxon>
        <taxon>Bacillota</taxon>
        <taxon>Bacilli</taxon>
        <taxon>Lactobacillales</taxon>
        <taxon>Lactobacillaceae</taxon>
        <taxon>Lapidilactobacillus</taxon>
    </lineage>
</organism>
<dbReference type="InterPro" id="IPR012925">
    <property type="entry name" value="TipAS_dom"/>
</dbReference>
<comment type="caution">
    <text evidence="6">The sequence shown here is derived from an EMBL/GenBank/DDBJ whole genome shotgun (WGS) entry which is preliminary data.</text>
</comment>
<dbReference type="InterPro" id="IPR047057">
    <property type="entry name" value="MerR_fam"/>
</dbReference>
<dbReference type="RefSeq" id="WP_164506620.1">
    <property type="nucleotide sequence ID" value="NZ_JBHTOF010000019.1"/>
</dbReference>
<dbReference type="SMART" id="SM00422">
    <property type="entry name" value="HTH_MERR"/>
    <property type="match status" value="1"/>
</dbReference>
<dbReference type="SUPFAM" id="SSF89082">
    <property type="entry name" value="Antibiotic binding domain of TipA-like multidrug resistance regulators"/>
    <property type="match status" value="1"/>
</dbReference>
<dbReference type="Gene3D" id="1.10.490.50">
    <property type="entry name" value="Antibiotic binding domain of TipA-like multidrug resistance regulators"/>
    <property type="match status" value="1"/>
</dbReference>
<keyword evidence="3" id="KW-0238">DNA-binding</keyword>
<dbReference type="Pfam" id="PF07739">
    <property type="entry name" value="TipAS"/>
    <property type="match status" value="1"/>
</dbReference>
<evidence type="ECO:0000313" key="6">
    <source>
        <dbReference type="EMBL" id="MFD1464797.1"/>
    </source>
</evidence>
<dbReference type="Proteomes" id="UP001597244">
    <property type="component" value="Unassembled WGS sequence"/>
</dbReference>
<gene>
    <name evidence="6" type="ORF">ACFQ4L_01655</name>
</gene>
<evidence type="ECO:0000256" key="3">
    <source>
        <dbReference type="ARBA" id="ARBA00023125"/>
    </source>
</evidence>
<evidence type="ECO:0000256" key="2">
    <source>
        <dbReference type="ARBA" id="ARBA00023015"/>
    </source>
</evidence>
<evidence type="ECO:0000256" key="4">
    <source>
        <dbReference type="ARBA" id="ARBA00023163"/>
    </source>
</evidence>
<keyword evidence="4" id="KW-0804">Transcription</keyword>
<feature type="domain" description="HTH merR-type" evidence="5">
    <location>
        <begin position="2"/>
        <end position="71"/>
    </location>
</feature>
<dbReference type="PROSITE" id="PS00552">
    <property type="entry name" value="HTH_MERR_1"/>
    <property type="match status" value="1"/>
</dbReference>
<dbReference type="PANTHER" id="PTHR30204">
    <property type="entry name" value="REDOX-CYCLING DRUG-SENSING TRANSCRIPTIONAL ACTIVATOR SOXR"/>
    <property type="match status" value="1"/>
</dbReference>
<dbReference type="InterPro" id="IPR036244">
    <property type="entry name" value="TipA-like_antibiotic-bd"/>
</dbReference>
<dbReference type="InterPro" id="IPR000551">
    <property type="entry name" value="MerR-type_HTH_dom"/>
</dbReference>
<accession>A0ABW4DJE5</accession>
<evidence type="ECO:0000256" key="1">
    <source>
        <dbReference type="ARBA" id="ARBA00022491"/>
    </source>
</evidence>
<dbReference type="Gene3D" id="1.10.1660.10">
    <property type="match status" value="1"/>
</dbReference>
<reference evidence="7" key="1">
    <citation type="journal article" date="2019" name="Int. J. Syst. Evol. Microbiol.">
        <title>The Global Catalogue of Microorganisms (GCM) 10K type strain sequencing project: providing services to taxonomists for standard genome sequencing and annotation.</title>
        <authorList>
            <consortium name="The Broad Institute Genomics Platform"/>
            <consortium name="The Broad Institute Genome Sequencing Center for Infectious Disease"/>
            <person name="Wu L."/>
            <person name="Ma J."/>
        </authorList>
    </citation>
    <scope>NUCLEOTIDE SEQUENCE [LARGE SCALE GENOMIC DNA]</scope>
    <source>
        <strain evidence="7">CCM 8951</strain>
    </source>
</reference>
<dbReference type="InterPro" id="IPR009061">
    <property type="entry name" value="DNA-bd_dom_put_sf"/>
</dbReference>
<dbReference type="PROSITE" id="PS50937">
    <property type="entry name" value="HTH_MERR_2"/>
    <property type="match status" value="1"/>
</dbReference>
<keyword evidence="1" id="KW-0678">Repressor</keyword>
<dbReference type="CDD" id="cd01106">
    <property type="entry name" value="HTH_TipAL-Mta"/>
    <property type="match status" value="1"/>
</dbReference>
<sequence length="255" mass="29683">MNYQTSALAKLAGVSQRTIRYYENEGLLIAKRDPQNQYRYFDESQVDRLQQILFYRQLDLPLAQIKKIMLASNYEIVATLQQQQRALKEQRAHLDRLLASIDATIRHQKGELDMTDLEKFQAFKEEQLNQNETKFGAEIREKYGEATVKKANENWLGRNQSDFQKLQALEADLFKQLQLVAENHDLYSEAAQQAFQDHRSWLELAWGDAHAYSPEAHRGIADMYVADPRFTKYYDDRGGLGTATLLRDIINLYAK</sequence>
<dbReference type="SUPFAM" id="SSF46955">
    <property type="entry name" value="Putative DNA-binding domain"/>
    <property type="match status" value="1"/>
</dbReference>